<accession>A0ABR1VYW3</accession>
<feature type="compositionally biased region" description="Basic and acidic residues" evidence="1">
    <location>
        <begin position="1"/>
        <end position="13"/>
    </location>
</feature>
<dbReference type="Gene3D" id="2.30.280.10">
    <property type="entry name" value="SRA-YDG"/>
    <property type="match status" value="1"/>
</dbReference>
<proteinExistence type="predicted"/>
<dbReference type="SUPFAM" id="SSF88697">
    <property type="entry name" value="PUA domain-like"/>
    <property type="match status" value="1"/>
</dbReference>
<feature type="compositionally biased region" description="Polar residues" evidence="1">
    <location>
        <begin position="64"/>
        <end position="75"/>
    </location>
</feature>
<evidence type="ECO:0000256" key="1">
    <source>
        <dbReference type="SAM" id="MobiDB-lite"/>
    </source>
</evidence>
<evidence type="ECO:0000313" key="2">
    <source>
        <dbReference type="EMBL" id="KAK8076442.1"/>
    </source>
</evidence>
<dbReference type="GeneID" id="92088186"/>
<dbReference type="EMBL" id="JAQQWL010000004">
    <property type="protein sequence ID" value="KAK8076442.1"/>
    <property type="molecule type" value="Genomic_DNA"/>
</dbReference>
<organism evidence="2 3">
    <name type="scientific">Apiospora phragmitis</name>
    <dbReference type="NCBI Taxonomy" id="2905665"/>
    <lineage>
        <taxon>Eukaryota</taxon>
        <taxon>Fungi</taxon>
        <taxon>Dikarya</taxon>
        <taxon>Ascomycota</taxon>
        <taxon>Pezizomycotina</taxon>
        <taxon>Sordariomycetes</taxon>
        <taxon>Xylariomycetidae</taxon>
        <taxon>Amphisphaeriales</taxon>
        <taxon>Apiosporaceae</taxon>
        <taxon>Apiospora</taxon>
    </lineage>
</organism>
<evidence type="ECO:0000313" key="3">
    <source>
        <dbReference type="Proteomes" id="UP001480595"/>
    </source>
</evidence>
<protein>
    <submittedName>
        <fullName evidence="2">YDG/SRA domain-containing protein</fullName>
    </submittedName>
</protein>
<name>A0ABR1VYW3_9PEZI</name>
<dbReference type="InterPro" id="IPR015947">
    <property type="entry name" value="PUA-like_sf"/>
</dbReference>
<sequence>MTRSRAEIDRSLSPDRPPYNRPMMPTHGHGSEDRDMIVNQLLSPNIRHFSLDGTGLPFARRTPSPRTASNESLSSEAGGRPKWDKNTLLDLSDRARHSMKHEKSLEPENTNLKNFLEDAFKDEMYADPALDFACIEYAHLDKLIQEVIEFARLLKDSNYATVLHLGYWVMVAQVDKLQDLASKLQNAWRQRFLEQYLFIDNYRTSDLVEVGRLSEVSFNNDLTYELGKWQTKETNPISELEGRLQFEAGHWWLNLACAQRDGIATSSVEKPTSGRYGITTLPLLTGREEVICENGVEFTKYIRYGRSYDMHIPLISQVGKQIRVLRGYRLRSIYAPEAGIRYEGQYTIRQYGTKLDIVSDTYRLELKLQRVNEQRPLDELKRIPKPSQFDDWALYEKLEGNEMKRIGNAKYMEWNIQREEDMLDRESWKGDREFRASFS</sequence>
<comment type="caution">
    <text evidence="2">The sequence shown here is derived from an EMBL/GenBank/DDBJ whole genome shotgun (WGS) entry which is preliminary data.</text>
</comment>
<feature type="region of interest" description="Disordered" evidence="1">
    <location>
        <begin position="1"/>
        <end position="32"/>
    </location>
</feature>
<reference evidence="2 3" key="1">
    <citation type="submission" date="2023-01" db="EMBL/GenBank/DDBJ databases">
        <title>Analysis of 21 Apiospora genomes using comparative genomics revels a genus with tremendous synthesis potential of carbohydrate active enzymes and secondary metabolites.</title>
        <authorList>
            <person name="Sorensen T."/>
        </authorList>
    </citation>
    <scope>NUCLEOTIDE SEQUENCE [LARGE SCALE GENOMIC DNA]</scope>
    <source>
        <strain evidence="2 3">CBS 135458</strain>
    </source>
</reference>
<keyword evidence="3" id="KW-1185">Reference proteome</keyword>
<dbReference type="Proteomes" id="UP001480595">
    <property type="component" value="Unassembled WGS sequence"/>
</dbReference>
<dbReference type="RefSeq" id="XP_066719401.1">
    <property type="nucleotide sequence ID" value="XM_066855123.1"/>
</dbReference>
<gene>
    <name evidence="2" type="ORF">PG994_003714</name>
</gene>
<dbReference type="InterPro" id="IPR036987">
    <property type="entry name" value="SRA-YDG_sf"/>
</dbReference>
<feature type="region of interest" description="Disordered" evidence="1">
    <location>
        <begin position="53"/>
        <end position="86"/>
    </location>
</feature>